<dbReference type="HOGENOM" id="CLU_2305528_0_0_1"/>
<proteinExistence type="predicted"/>
<protein>
    <submittedName>
        <fullName evidence="1">Uncharacterized protein</fullName>
    </submittedName>
</protein>
<dbReference type="EMBL" id="KL584750">
    <property type="protein sequence ID" value="KEQ99730.1"/>
    <property type="molecule type" value="Genomic_DNA"/>
</dbReference>
<sequence length="100" mass="11067">MVRREQDCVGRVGSRLGVQGCRYRKNRVYGQLMEKKSLTTFQSVSYHPLHADCLTKHQAPPSSPINTSISSQFSFFLSSLPSSSAIPNYFSLAPLLSTGL</sequence>
<dbReference type="Proteomes" id="UP000030641">
    <property type="component" value="Unassembled WGS sequence"/>
</dbReference>
<organism evidence="1 2">
    <name type="scientific">Aureobasidium subglaciale (strain EXF-2481)</name>
    <name type="common">Aureobasidium pullulans var. subglaciale</name>
    <dbReference type="NCBI Taxonomy" id="1043005"/>
    <lineage>
        <taxon>Eukaryota</taxon>
        <taxon>Fungi</taxon>
        <taxon>Dikarya</taxon>
        <taxon>Ascomycota</taxon>
        <taxon>Pezizomycotina</taxon>
        <taxon>Dothideomycetes</taxon>
        <taxon>Dothideomycetidae</taxon>
        <taxon>Dothideales</taxon>
        <taxon>Saccotheciaceae</taxon>
        <taxon>Aureobasidium</taxon>
    </lineage>
</organism>
<evidence type="ECO:0000313" key="1">
    <source>
        <dbReference type="EMBL" id="KEQ99730.1"/>
    </source>
</evidence>
<reference evidence="1 2" key="1">
    <citation type="journal article" date="2014" name="BMC Genomics">
        <title>Genome sequencing of four Aureobasidium pullulans varieties: biotechnological potential, stress tolerance, and description of new species.</title>
        <authorList>
            <person name="Gostin Ar C."/>
            <person name="Ohm R.A."/>
            <person name="Kogej T."/>
            <person name="Sonjak S."/>
            <person name="Turk M."/>
            <person name="Zajc J."/>
            <person name="Zalar P."/>
            <person name="Grube M."/>
            <person name="Sun H."/>
            <person name="Han J."/>
            <person name="Sharma A."/>
            <person name="Chiniquy J."/>
            <person name="Ngan C.Y."/>
            <person name="Lipzen A."/>
            <person name="Barry K."/>
            <person name="Grigoriev I.V."/>
            <person name="Gunde-Cimerman N."/>
        </authorList>
    </citation>
    <scope>NUCLEOTIDE SEQUENCE [LARGE SCALE GENOMIC DNA]</scope>
    <source>
        <strain evidence="1 2">EXF-2481</strain>
    </source>
</reference>
<dbReference type="GeneID" id="25362413"/>
<dbReference type="InParanoid" id="A0A074YPV1"/>
<gene>
    <name evidence="1" type="ORF">AUEXF2481DRAFT_194057</name>
</gene>
<dbReference type="RefSeq" id="XP_013348452.1">
    <property type="nucleotide sequence ID" value="XM_013492998.1"/>
</dbReference>
<name>A0A074YPV1_AURSE</name>
<evidence type="ECO:0000313" key="2">
    <source>
        <dbReference type="Proteomes" id="UP000030641"/>
    </source>
</evidence>
<accession>A0A074YPV1</accession>
<dbReference type="AlphaFoldDB" id="A0A074YPV1"/>
<keyword evidence="2" id="KW-1185">Reference proteome</keyword>